<evidence type="ECO:0000256" key="4">
    <source>
        <dbReference type="ARBA" id="ARBA00022840"/>
    </source>
</evidence>
<dbReference type="SMART" id="SM00220">
    <property type="entry name" value="S_TKc"/>
    <property type="match status" value="1"/>
</dbReference>
<gene>
    <name evidence="7" type="ORF">M979_1579</name>
</gene>
<evidence type="ECO:0000256" key="3">
    <source>
        <dbReference type="ARBA" id="ARBA00022777"/>
    </source>
</evidence>
<dbReference type="PANTHER" id="PTHR43289:SF6">
    <property type="entry name" value="SERINE_THREONINE-PROTEIN KINASE NEKL-3"/>
    <property type="match status" value="1"/>
</dbReference>
<feature type="transmembrane region" description="Helical" evidence="5">
    <location>
        <begin position="339"/>
        <end position="358"/>
    </location>
</feature>
<keyword evidence="1 7" id="KW-0808">Transferase</keyword>
<dbReference type="SUPFAM" id="SSF56112">
    <property type="entry name" value="Protein kinase-like (PK-like)"/>
    <property type="match status" value="1"/>
</dbReference>
<dbReference type="EC" id="2.7.-.-" evidence="7"/>
<keyword evidence="8" id="KW-1185">Reference proteome</keyword>
<keyword evidence="5" id="KW-0812">Transmembrane</keyword>
<evidence type="ECO:0000256" key="5">
    <source>
        <dbReference type="SAM" id="Phobius"/>
    </source>
</evidence>
<comment type="caution">
    <text evidence="7">The sequence shown here is derived from an EMBL/GenBank/DDBJ whole genome shotgun (WGS) entry which is preliminary data.</text>
</comment>
<feature type="domain" description="Protein kinase" evidence="6">
    <location>
        <begin position="23"/>
        <end position="297"/>
    </location>
</feature>
<organism evidence="7 8">
    <name type="scientific">Buttiauxella noackiae ATCC 51607</name>
    <dbReference type="NCBI Taxonomy" id="1354255"/>
    <lineage>
        <taxon>Bacteria</taxon>
        <taxon>Pseudomonadati</taxon>
        <taxon>Pseudomonadota</taxon>
        <taxon>Gammaproteobacteria</taxon>
        <taxon>Enterobacterales</taxon>
        <taxon>Enterobacteriaceae</taxon>
        <taxon>Buttiauxella</taxon>
    </lineage>
</organism>
<dbReference type="PANTHER" id="PTHR43289">
    <property type="entry name" value="MITOGEN-ACTIVATED PROTEIN KINASE KINASE KINASE 20-RELATED"/>
    <property type="match status" value="1"/>
</dbReference>
<name>A0A1B7HT11_9ENTR</name>
<dbReference type="Gene3D" id="3.30.200.20">
    <property type="entry name" value="Phosphorylase Kinase, domain 1"/>
    <property type="match status" value="1"/>
</dbReference>
<sequence length="461" mass="50654">MTDKDYEQELPDALPPGFRFDEFEIQQVTESTNTNVVYKAWDHQLERPVTINEFMPRALTIRSDNMQLVLRSKQDSQAFNSGMSRFVQSARQLAQFNHPNLLQVLSFWTQNETAYAATRYSSGMTLADLHQQHPEIINDAWLRRILPMLCGALATLHDEGFIHRDLSLRSIQIQDNGAPLLLNAGAPLRANAENSDEIKTPLNPGFAPLEQYADDLENQLGPWTDIYALGAILYTLITGTCPPASVTRTIQDPCVKLAKNRPEGYSHSLLQAVDHALALKPEDRPQSIAEFAALAEIPMSGLNGSTSLKQPGTMLVALEDAEMTPLSPLRKRYKLPLQIAASLLAGVAIGAVIFGGYFSATPTAETAKLETPAAQKVQPVATQTVVPATDGMLARVYVRMNEGEELDVNGKTEKITPGANGYGFLQLPAGKYQITLRGNNKTRNMTLSVEKAGTWLINPQG</sequence>
<evidence type="ECO:0000256" key="2">
    <source>
        <dbReference type="ARBA" id="ARBA00022741"/>
    </source>
</evidence>
<dbReference type="AlphaFoldDB" id="A0A1B7HT11"/>
<keyword evidence="5" id="KW-0472">Membrane</keyword>
<dbReference type="PROSITE" id="PS50011">
    <property type="entry name" value="PROTEIN_KINASE_DOM"/>
    <property type="match status" value="1"/>
</dbReference>
<proteinExistence type="predicted"/>
<dbReference type="Proteomes" id="UP000078286">
    <property type="component" value="Unassembled WGS sequence"/>
</dbReference>
<keyword evidence="2" id="KW-0547">Nucleotide-binding</keyword>
<dbReference type="PATRIC" id="fig|1354255.3.peg.1630"/>
<evidence type="ECO:0000313" key="7">
    <source>
        <dbReference type="EMBL" id="OAT18755.1"/>
    </source>
</evidence>
<protein>
    <submittedName>
        <fullName evidence="7">Serine/threonine protein kinase</fullName>
        <ecNumber evidence="7">2.7.-.-</ecNumber>
        <ecNumber evidence="7">2.7.11.1</ecNumber>
    </submittedName>
</protein>
<keyword evidence="4" id="KW-0067">ATP-binding</keyword>
<evidence type="ECO:0000259" key="6">
    <source>
        <dbReference type="PROSITE" id="PS50011"/>
    </source>
</evidence>
<keyword evidence="5" id="KW-1133">Transmembrane helix</keyword>
<dbReference type="RefSeq" id="WP_064554369.1">
    <property type="nucleotide sequence ID" value="NZ_LXEO01000017.1"/>
</dbReference>
<dbReference type="EMBL" id="LXEO01000017">
    <property type="protein sequence ID" value="OAT18755.1"/>
    <property type="molecule type" value="Genomic_DNA"/>
</dbReference>
<keyword evidence="7" id="KW-0723">Serine/threonine-protein kinase</keyword>
<dbReference type="Pfam" id="PF00069">
    <property type="entry name" value="Pkinase"/>
    <property type="match status" value="1"/>
</dbReference>
<dbReference type="GO" id="GO:0004674">
    <property type="term" value="F:protein serine/threonine kinase activity"/>
    <property type="evidence" value="ECO:0007669"/>
    <property type="project" value="UniProtKB-KW"/>
</dbReference>
<reference evidence="7 8" key="1">
    <citation type="submission" date="2016-04" db="EMBL/GenBank/DDBJ databases">
        <title>ATOL: Assembling a taxonomically balanced genome-scale reconstruction of the evolutionary history of the Enterobacteriaceae.</title>
        <authorList>
            <person name="Plunkett G.III."/>
            <person name="Neeno-Eckwall E.C."/>
            <person name="Glasner J.D."/>
            <person name="Perna N.T."/>
        </authorList>
    </citation>
    <scope>NUCLEOTIDE SEQUENCE [LARGE SCALE GENOMIC DNA]</scope>
    <source>
        <strain evidence="7 8">ATCC 51607</strain>
    </source>
</reference>
<dbReference type="Gene3D" id="1.10.510.10">
    <property type="entry name" value="Transferase(Phosphotransferase) domain 1"/>
    <property type="match status" value="1"/>
</dbReference>
<accession>A0A1B7HT11</accession>
<evidence type="ECO:0000313" key="8">
    <source>
        <dbReference type="Proteomes" id="UP000078286"/>
    </source>
</evidence>
<dbReference type="EC" id="2.7.11.1" evidence="7"/>
<evidence type="ECO:0000256" key="1">
    <source>
        <dbReference type="ARBA" id="ARBA00022679"/>
    </source>
</evidence>
<dbReference type="InterPro" id="IPR011009">
    <property type="entry name" value="Kinase-like_dom_sf"/>
</dbReference>
<dbReference type="InterPro" id="IPR000719">
    <property type="entry name" value="Prot_kinase_dom"/>
</dbReference>
<keyword evidence="3 7" id="KW-0418">Kinase</keyword>
<dbReference type="GO" id="GO:0005524">
    <property type="term" value="F:ATP binding"/>
    <property type="evidence" value="ECO:0007669"/>
    <property type="project" value="UniProtKB-KW"/>
</dbReference>